<dbReference type="EMBL" id="BONI01000034">
    <property type="protein sequence ID" value="GIG07384.1"/>
    <property type="molecule type" value="Genomic_DNA"/>
</dbReference>
<dbReference type="RefSeq" id="WP_203693732.1">
    <property type="nucleotide sequence ID" value="NZ_BAAALC010000012.1"/>
</dbReference>
<evidence type="ECO:0000313" key="1">
    <source>
        <dbReference type="EMBL" id="GIG07384.1"/>
    </source>
</evidence>
<sequence>MREDGSLRWDEAMSGWRSDFAAASVQLDRQRSRLLDLVGRTVVAGWTGWDPNRDQWEPHIPLVLVLDGGLQLELQWSKWDDLSITWNTVDLAVPPQLVGRPHEWRRSAPKAVAAIVGRALTGFAVTEGPCFSGEGGDDFSNGLPMHAFAGWVTSGLWIAAGDAGLHVCNGTDSNRLSSAPDDPANEGDARVTALAFFGLDGGQSSA</sequence>
<reference evidence="1 2" key="1">
    <citation type="submission" date="2021-01" db="EMBL/GenBank/DDBJ databases">
        <title>Whole genome shotgun sequence of Catellatospora coxensis NBRC 107359.</title>
        <authorList>
            <person name="Komaki H."/>
            <person name="Tamura T."/>
        </authorList>
    </citation>
    <scope>NUCLEOTIDE SEQUENCE [LARGE SCALE GENOMIC DNA]</scope>
    <source>
        <strain evidence="1 2">NBRC 107359</strain>
    </source>
</reference>
<organism evidence="1 2">
    <name type="scientific">Catellatospora coxensis</name>
    <dbReference type="NCBI Taxonomy" id="310354"/>
    <lineage>
        <taxon>Bacteria</taxon>
        <taxon>Bacillati</taxon>
        <taxon>Actinomycetota</taxon>
        <taxon>Actinomycetes</taxon>
        <taxon>Micromonosporales</taxon>
        <taxon>Micromonosporaceae</taxon>
        <taxon>Catellatospora</taxon>
    </lineage>
</organism>
<name>A0A8J3P8D0_9ACTN</name>
<protein>
    <submittedName>
        <fullName evidence="1">Uncharacterized protein</fullName>
    </submittedName>
</protein>
<evidence type="ECO:0000313" key="2">
    <source>
        <dbReference type="Proteomes" id="UP000630887"/>
    </source>
</evidence>
<dbReference type="Proteomes" id="UP000630887">
    <property type="component" value="Unassembled WGS sequence"/>
</dbReference>
<proteinExistence type="predicted"/>
<keyword evidence="2" id="KW-1185">Reference proteome</keyword>
<dbReference type="AlphaFoldDB" id="A0A8J3P8D0"/>
<gene>
    <name evidence="1" type="ORF">Cco03nite_40840</name>
</gene>
<accession>A0A8J3P8D0</accession>
<comment type="caution">
    <text evidence="1">The sequence shown here is derived from an EMBL/GenBank/DDBJ whole genome shotgun (WGS) entry which is preliminary data.</text>
</comment>